<keyword evidence="4 5" id="KW-0067">ATP-binding</keyword>
<gene>
    <name evidence="7" type="ORF">CwatDRAFT_3998</name>
</gene>
<keyword evidence="3" id="KW-0418">Kinase</keyword>
<dbReference type="PROSITE" id="PS00108">
    <property type="entry name" value="PROTEIN_KINASE_ST"/>
    <property type="match status" value="1"/>
</dbReference>
<dbReference type="KEGG" id="cwa:CwatDRAFT_3998"/>
<evidence type="ECO:0000259" key="6">
    <source>
        <dbReference type="PROSITE" id="PS50011"/>
    </source>
</evidence>
<dbReference type="Gene3D" id="1.10.10.1770">
    <property type="entry name" value="Gun4-like"/>
    <property type="match status" value="1"/>
</dbReference>
<dbReference type="CDD" id="cd16383">
    <property type="entry name" value="GUN4"/>
    <property type="match status" value="1"/>
</dbReference>
<dbReference type="CDD" id="cd14014">
    <property type="entry name" value="STKc_PknB_like"/>
    <property type="match status" value="1"/>
</dbReference>
<dbReference type="InterPro" id="IPR037215">
    <property type="entry name" value="GUN4-like_sf"/>
</dbReference>
<dbReference type="InterPro" id="IPR008271">
    <property type="entry name" value="Ser/Thr_kinase_AS"/>
</dbReference>
<dbReference type="Gene3D" id="1.10.510.10">
    <property type="entry name" value="Transferase(Phosphotransferase) domain 1"/>
    <property type="match status" value="1"/>
</dbReference>
<evidence type="ECO:0000256" key="3">
    <source>
        <dbReference type="ARBA" id="ARBA00022777"/>
    </source>
</evidence>
<evidence type="ECO:0000256" key="1">
    <source>
        <dbReference type="ARBA" id="ARBA00022679"/>
    </source>
</evidence>
<dbReference type="AlphaFoldDB" id="Q4C4A1"/>
<dbReference type="PANTHER" id="PTHR43289:SF34">
    <property type="entry name" value="SERINE_THREONINE-PROTEIN KINASE YBDM-RELATED"/>
    <property type="match status" value="1"/>
</dbReference>
<dbReference type="PANTHER" id="PTHR43289">
    <property type="entry name" value="MITOGEN-ACTIVATED PROTEIN KINASE KINASE KINASE 20-RELATED"/>
    <property type="match status" value="1"/>
</dbReference>
<dbReference type="Proteomes" id="UP000003922">
    <property type="component" value="Unassembled WGS sequence"/>
</dbReference>
<dbReference type="InterPro" id="IPR008629">
    <property type="entry name" value="GUN4-like"/>
</dbReference>
<dbReference type="SMART" id="SM00220">
    <property type="entry name" value="S_TKc"/>
    <property type="match status" value="1"/>
</dbReference>
<feature type="binding site" evidence="5">
    <location>
        <position position="44"/>
    </location>
    <ligand>
        <name>ATP</name>
        <dbReference type="ChEBI" id="CHEBI:30616"/>
    </ligand>
</feature>
<accession>Q4C4A1</accession>
<dbReference type="Gene3D" id="3.30.200.20">
    <property type="entry name" value="Phosphorylase Kinase, domain 1"/>
    <property type="match status" value="1"/>
</dbReference>
<name>Q4C4A1_CROWT</name>
<dbReference type="SUPFAM" id="SSF140869">
    <property type="entry name" value="GUN4-like"/>
    <property type="match status" value="1"/>
</dbReference>
<dbReference type="GO" id="GO:0005524">
    <property type="term" value="F:ATP binding"/>
    <property type="evidence" value="ECO:0007669"/>
    <property type="project" value="UniProtKB-UniRule"/>
</dbReference>
<dbReference type="EMBL" id="AADV02000010">
    <property type="protein sequence ID" value="EAM51013.1"/>
    <property type="molecule type" value="Genomic_DNA"/>
</dbReference>
<dbReference type="InterPro" id="IPR017441">
    <property type="entry name" value="Protein_kinase_ATP_BS"/>
</dbReference>
<proteinExistence type="predicted"/>
<dbReference type="PROSITE" id="PS00107">
    <property type="entry name" value="PROTEIN_KINASE_ATP"/>
    <property type="match status" value="1"/>
</dbReference>
<dbReference type="RefSeq" id="WP_007305368.1">
    <property type="nucleotide sequence ID" value="NZ_AADV02000010.1"/>
</dbReference>
<dbReference type="Pfam" id="PF00069">
    <property type="entry name" value="Pkinase"/>
    <property type="match status" value="1"/>
</dbReference>
<keyword evidence="1" id="KW-0808">Transferase</keyword>
<dbReference type="Gene3D" id="1.25.40.620">
    <property type="match status" value="1"/>
</dbReference>
<dbReference type="InterPro" id="IPR000719">
    <property type="entry name" value="Prot_kinase_dom"/>
</dbReference>
<dbReference type="Pfam" id="PF05419">
    <property type="entry name" value="GUN4"/>
    <property type="match status" value="1"/>
</dbReference>
<evidence type="ECO:0000256" key="2">
    <source>
        <dbReference type="ARBA" id="ARBA00022741"/>
    </source>
</evidence>
<comment type="caution">
    <text evidence="7">The sequence shown here is derived from an EMBL/GenBank/DDBJ whole genome shotgun (WGS) entry which is preliminary data.</text>
</comment>
<evidence type="ECO:0000313" key="8">
    <source>
        <dbReference type="Proteomes" id="UP000003922"/>
    </source>
</evidence>
<evidence type="ECO:0000256" key="4">
    <source>
        <dbReference type="ARBA" id="ARBA00022840"/>
    </source>
</evidence>
<sequence length="436" mass="49512">MRHLNTGENLQNGRYTINSILGAGGFGITYLATENPSNEQIAIKTLNATVQGKDNFLDLQNKFIKEAFLLAKCSHPHIVSVHNVFEKDGFWYMVMEYIKGDDLAVYLQKNGVFNEASSLPIIQQIGEALSYIHSQGFLHRDVKPNNILLSINTVKLIDFGIAREFTAGETKTHTNYRKDGYSPPEQYEERAKRGIYTDVYALAATLYNLLTDEVPLPAQFRSYATLPPPQQFNNKISDRVNNAILKGMELKPESRPQTIQEFLYLLLPKPVQIPQPKKDDLSSDRGVDYSKLRDLLKAGKWEEADICTVGVIYKATNRKGVNARWHKDIDNLPCTDLRTINQLWLDYSGGKFGFSVQKEIYHRLGGTRHYNEEIWIAFGDAVGWCKGGSWLWHDHITYNTSAPVGHLPSFRFFFYFIVEVGGDGGFITSLLSREDL</sequence>
<protein>
    <submittedName>
        <fullName evidence="7">Protein kinase:GUN4-like</fullName>
    </submittedName>
</protein>
<reference evidence="7" key="3">
    <citation type="submission" date="2016-12" db="EMBL/GenBank/DDBJ databases">
        <title>Annotation of the draft genome assembly of Crocosphaera watsonii WH 8501.</title>
        <authorList>
            <consortium name="US DOE Joint Genome Institute (JGI-ORNL)"/>
            <person name="Larimer F."/>
            <person name="Land M."/>
        </authorList>
    </citation>
    <scope>NUCLEOTIDE SEQUENCE</scope>
    <source>
        <strain evidence="7">WH 8501</strain>
    </source>
</reference>
<dbReference type="SUPFAM" id="SSF56112">
    <property type="entry name" value="Protein kinase-like (PK-like)"/>
    <property type="match status" value="1"/>
</dbReference>
<reference evidence="7" key="2">
    <citation type="submission" date="2005-06" db="EMBL/GenBank/DDBJ databases">
        <title>Sequencing of the draft genome and assembly of Crocosphaera watsonii WH 8501.</title>
        <authorList>
            <consortium name="US DOE Joint Genome Institute (JGI-PGF)"/>
            <person name="Copeland A."/>
            <person name="Lucas S."/>
            <person name="Lapidus A."/>
            <person name="Barry K."/>
            <person name="Detter C."/>
            <person name="Glavina T."/>
            <person name="Hammon N."/>
            <person name="Israni S."/>
            <person name="Pitluck S."/>
            <person name="Richardson P."/>
        </authorList>
    </citation>
    <scope>NUCLEOTIDE SEQUENCE [LARGE SCALE GENOMIC DNA]</scope>
    <source>
        <strain evidence="7">WH 8501</strain>
    </source>
</reference>
<keyword evidence="8" id="KW-1185">Reference proteome</keyword>
<keyword evidence="2 5" id="KW-0547">Nucleotide-binding</keyword>
<dbReference type="GO" id="GO:0004674">
    <property type="term" value="F:protein serine/threonine kinase activity"/>
    <property type="evidence" value="ECO:0007669"/>
    <property type="project" value="TreeGrafter"/>
</dbReference>
<feature type="domain" description="Protein kinase" evidence="6">
    <location>
        <begin position="15"/>
        <end position="267"/>
    </location>
</feature>
<reference evidence="7" key="1">
    <citation type="submission" date="2004-02" db="EMBL/GenBank/DDBJ databases">
        <authorList>
            <consortium name="DOE Joint Genome Institute"/>
        </authorList>
    </citation>
    <scope>NUCLEOTIDE SEQUENCE [LARGE SCALE GENOMIC DNA]</scope>
    <source>
        <strain evidence="7">WH 8501</strain>
    </source>
</reference>
<dbReference type="InterPro" id="IPR011009">
    <property type="entry name" value="Kinase-like_dom_sf"/>
</dbReference>
<dbReference type="OrthoDB" id="581647at2"/>
<evidence type="ECO:0000256" key="5">
    <source>
        <dbReference type="PROSITE-ProRule" id="PRU10141"/>
    </source>
</evidence>
<organism evidence="7 8">
    <name type="scientific">Crocosphaera watsonii WH 8501</name>
    <dbReference type="NCBI Taxonomy" id="165597"/>
    <lineage>
        <taxon>Bacteria</taxon>
        <taxon>Bacillati</taxon>
        <taxon>Cyanobacteriota</taxon>
        <taxon>Cyanophyceae</taxon>
        <taxon>Oscillatoriophycideae</taxon>
        <taxon>Chroococcales</taxon>
        <taxon>Aphanothecaceae</taxon>
        <taxon>Crocosphaera</taxon>
    </lineage>
</organism>
<dbReference type="PROSITE" id="PS50011">
    <property type="entry name" value="PROTEIN_KINASE_DOM"/>
    <property type="match status" value="1"/>
</dbReference>
<evidence type="ECO:0000313" key="7">
    <source>
        <dbReference type="EMBL" id="EAM51013.1"/>
    </source>
</evidence>